<gene>
    <name evidence="1" type="ORF">Q4521_09970</name>
</gene>
<comment type="caution">
    <text evidence="1">The sequence shown here is derived from an EMBL/GenBank/DDBJ whole genome shotgun (WGS) entry which is preliminary data.</text>
</comment>
<sequence>MNVGKLRKLLDNLSPDMELVCYTEDKELVENGSGFRLIEIEDIQIVDARLKRDKNHYATLEIGKSELSQKIALANVTCNF</sequence>
<accession>A0AAW7X8Q5</accession>
<name>A0AAW7X8Q5_9GAMM</name>
<proteinExistence type="predicted"/>
<dbReference type="RefSeq" id="WP_303492693.1">
    <property type="nucleotide sequence ID" value="NZ_JAUOPB010000006.1"/>
</dbReference>
<organism evidence="1 2">
    <name type="scientific">Saccharophagus degradans</name>
    <dbReference type="NCBI Taxonomy" id="86304"/>
    <lineage>
        <taxon>Bacteria</taxon>
        <taxon>Pseudomonadati</taxon>
        <taxon>Pseudomonadota</taxon>
        <taxon>Gammaproteobacteria</taxon>
        <taxon>Cellvibrionales</taxon>
        <taxon>Cellvibrionaceae</taxon>
        <taxon>Saccharophagus</taxon>
    </lineage>
</organism>
<dbReference type="Proteomes" id="UP001169760">
    <property type="component" value="Unassembled WGS sequence"/>
</dbReference>
<reference evidence="1" key="1">
    <citation type="submission" date="2023-07" db="EMBL/GenBank/DDBJ databases">
        <title>Genome content predicts the carbon catabolic preferences of heterotrophic bacteria.</title>
        <authorList>
            <person name="Gralka M."/>
        </authorList>
    </citation>
    <scope>NUCLEOTIDE SEQUENCE</scope>
    <source>
        <strain evidence="1">I3M17_2</strain>
    </source>
</reference>
<evidence type="ECO:0000313" key="1">
    <source>
        <dbReference type="EMBL" id="MDO6422802.1"/>
    </source>
</evidence>
<dbReference type="EMBL" id="JAUOPB010000006">
    <property type="protein sequence ID" value="MDO6422802.1"/>
    <property type="molecule type" value="Genomic_DNA"/>
</dbReference>
<dbReference type="AlphaFoldDB" id="A0AAW7X8Q5"/>
<evidence type="ECO:0000313" key="2">
    <source>
        <dbReference type="Proteomes" id="UP001169760"/>
    </source>
</evidence>
<protein>
    <submittedName>
        <fullName evidence="1">Uncharacterized protein</fullName>
    </submittedName>
</protein>